<dbReference type="PANTHER" id="PTHR30605:SF0">
    <property type="entry name" value="ANHYDRO-N-ACETYLMURAMIC ACID KINASE"/>
    <property type="match status" value="1"/>
</dbReference>
<dbReference type="EMBL" id="JAOWKX010000001">
    <property type="protein sequence ID" value="MCV2883711.1"/>
    <property type="molecule type" value="Genomic_DNA"/>
</dbReference>
<keyword evidence="1 2" id="KW-0418">Kinase</keyword>
<dbReference type="Gene3D" id="3.30.420.40">
    <property type="match status" value="2"/>
</dbReference>
<proteinExistence type="inferred from homology"/>
<keyword evidence="1" id="KW-0547">Nucleotide-binding</keyword>
<keyword evidence="1" id="KW-0119">Carbohydrate metabolism</keyword>
<dbReference type="CDD" id="cd24050">
    <property type="entry name" value="ASKHA_NBD_ANMK"/>
    <property type="match status" value="1"/>
</dbReference>
<comment type="catalytic activity">
    <reaction evidence="1">
        <text>1,6-anhydro-N-acetyl-beta-muramate + ATP + H2O = N-acetyl-D-muramate 6-phosphate + ADP + H(+)</text>
        <dbReference type="Rhea" id="RHEA:24952"/>
        <dbReference type="ChEBI" id="CHEBI:15377"/>
        <dbReference type="ChEBI" id="CHEBI:15378"/>
        <dbReference type="ChEBI" id="CHEBI:30616"/>
        <dbReference type="ChEBI" id="CHEBI:58690"/>
        <dbReference type="ChEBI" id="CHEBI:58722"/>
        <dbReference type="ChEBI" id="CHEBI:456216"/>
        <dbReference type="EC" id="2.7.1.170"/>
    </reaction>
</comment>
<accession>A0ABT3A5T3</accession>
<organism evidence="2 3">
    <name type="scientific">Fluctibacter corallii</name>
    <dbReference type="NCBI Taxonomy" id="2984329"/>
    <lineage>
        <taxon>Bacteria</taxon>
        <taxon>Pseudomonadati</taxon>
        <taxon>Pseudomonadota</taxon>
        <taxon>Gammaproteobacteria</taxon>
        <taxon>Alteromonadales</taxon>
        <taxon>Alteromonadaceae</taxon>
        <taxon>Fluctibacter</taxon>
    </lineage>
</organism>
<dbReference type="RefSeq" id="WP_263710907.1">
    <property type="nucleotide sequence ID" value="NZ_JAOWKX010000001.1"/>
</dbReference>
<gene>
    <name evidence="1" type="primary">anmK</name>
    <name evidence="2" type="ORF">OE749_03215</name>
</gene>
<keyword evidence="1 2" id="KW-0808">Transferase</keyword>
<dbReference type="HAMAP" id="MF_01270">
    <property type="entry name" value="AnhMurNAc_kinase"/>
    <property type="match status" value="1"/>
</dbReference>
<dbReference type="GO" id="GO:0016301">
    <property type="term" value="F:kinase activity"/>
    <property type="evidence" value="ECO:0007669"/>
    <property type="project" value="UniProtKB-KW"/>
</dbReference>
<comment type="caution">
    <text evidence="2">The sequence shown here is derived from an EMBL/GenBank/DDBJ whole genome shotgun (WGS) entry which is preliminary data.</text>
</comment>
<comment type="pathway">
    <text evidence="1">Cell wall biogenesis; peptidoglycan recycling.</text>
</comment>
<dbReference type="NCBIfam" id="NF007148">
    <property type="entry name" value="PRK09585.3-2"/>
    <property type="match status" value="1"/>
</dbReference>
<dbReference type="SUPFAM" id="SSF53067">
    <property type="entry name" value="Actin-like ATPase domain"/>
    <property type="match status" value="1"/>
</dbReference>
<dbReference type="Proteomes" id="UP001652504">
    <property type="component" value="Unassembled WGS sequence"/>
</dbReference>
<protein>
    <recommendedName>
        <fullName evidence="1">Anhydro-N-acetylmuramic acid kinase</fullName>
        <ecNumber evidence="1">2.7.1.170</ecNumber>
    </recommendedName>
    <alternativeName>
        <fullName evidence="1">AnhMurNAc kinase</fullName>
    </alternativeName>
</protein>
<reference evidence="2 3" key="1">
    <citation type="submission" date="2022-10" db="EMBL/GenBank/DDBJ databases">
        <title>Aestuariibacter sp. AA17 isolated from Montipora capitata coral fragment.</title>
        <authorList>
            <person name="Emsley S.A."/>
            <person name="Pfannmuller K.M."/>
            <person name="Loughran R.M."/>
            <person name="Shlafstein M."/>
            <person name="Papke E."/>
            <person name="Saw J.H."/>
            <person name="Ushijima B."/>
            <person name="Videau P."/>
        </authorList>
    </citation>
    <scope>NUCLEOTIDE SEQUENCE [LARGE SCALE GENOMIC DNA]</scope>
    <source>
        <strain evidence="2 3">AA17</strain>
    </source>
</reference>
<evidence type="ECO:0000313" key="2">
    <source>
        <dbReference type="EMBL" id="MCV2883711.1"/>
    </source>
</evidence>
<comment type="similarity">
    <text evidence="1">Belongs to the anhydro-N-acetylmuramic acid kinase family.</text>
</comment>
<dbReference type="NCBIfam" id="NF007139">
    <property type="entry name" value="PRK09585.1-3"/>
    <property type="match status" value="1"/>
</dbReference>
<dbReference type="EC" id="2.7.1.170" evidence="1"/>
<comment type="function">
    <text evidence="1">Catalyzes the specific phosphorylation of 1,6-anhydro-N-acetylmuramic acid (anhMurNAc) with the simultaneous cleavage of the 1,6-anhydro ring, generating MurNAc-6-P. Is required for the utilization of anhMurNAc either imported from the medium or derived from its own cell wall murein, and thus plays a role in cell wall recycling.</text>
</comment>
<sequence>MAHLYLGIMSGTSMDGIDIALLNFKQRPATILDYATYPFPEALIPTIHGLCQPNQNEINTMGDADRQIAHAFADAVKAFLARNQLTSADIVAIGSHGQTIRHYPDGNNGFTLQIGDPFTLASKTDIDVIADFRRKDVALGGQGAPLVPAFHKAMFATKRCNRVVLNIGGISNITYLPADQQTPIVGFDTGPGNTLMDAWCRKHTGQQYDKSGAWASQGKPDNTLLQAMLTLPFFSQPAPKSTGRELFNLAWLEQQLSQYGNTLSPESVQATLALLTATSIADQIHALPDVEEVYVCGGGAHNDFLMETLETLLYDCQLNTTDELGIVSDAVEAAAFAWLAYAHKQGIPGNIPSVTGASRSAILGASFSAL</sequence>
<dbReference type="Pfam" id="PF03702">
    <property type="entry name" value="AnmK"/>
    <property type="match status" value="1"/>
</dbReference>
<dbReference type="InterPro" id="IPR005338">
    <property type="entry name" value="Anhydro_N_Ac-Mur_kinase"/>
</dbReference>
<dbReference type="PANTHER" id="PTHR30605">
    <property type="entry name" value="ANHYDRO-N-ACETYLMURAMIC ACID KINASE"/>
    <property type="match status" value="1"/>
</dbReference>
<keyword evidence="3" id="KW-1185">Reference proteome</keyword>
<dbReference type="InterPro" id="IPR043129">
    <property type="entry name" value="ATPase_NBD"/>
</dbReference>
<evidence type="ECO:0000256" key="1">
    <source>
        <dbReference type="HAMAP-Rule" id="MF_01270"/>
    </source>
</evidence>
<keyword evidence="1" id="KW-0067">ATP-binding</keyword>
<evidence type="ECO:0000313" key="3">
    <source>
        <dbReference type="Proteomes" id="UP001652504"/>
    </source>
</evidence>
<feature type="binding site" evidence="1">
    <location>
        <begin position="11"/>
        <end position="18"/>
    </location>
    <ligand>
        <name>ATP</name>
        <dbReference type="ChEBI" id="CHEBI:30616"/>
    </ligand>
</feature>
<name>A0ABT3A5T3_9ALTE</name>
<comment type="pathway">
    <text evidence="1">Amino-sugar metabolism; 1,6-anhydro-N-acetylmuramate degradation.</text>
</comment>